<dbReference type="InterPro" id="IPR027417">
    <property type="entry name" value="P-loop_NTPase"/>
</dbReference>
<dbReference type="EMBL" id="RBNJ01002376">
    <property type="protein sequence ID" value="RUS32032.1"/>
    <property type="molecule type" value="Genomic_DNA"/>
</dbReference>
<dbReference type="Proteomes" id="UP000274822">
    <property type="component" value="Unassembled WGS sequence"/>
</dbReference>
<accession>A0A433QQH1</accession>
<protein>
    <recommendedName>
        <fullName evidence="3">G domain-containing protein</fullName>
    </recommendedName>
</protein>
<name>A0A433QQH1_9FUNG</name>
<comment type="caution">
    <text evidence="1">The sequence shown here is derived from an EMBL/GenBank/DDBJ whole genome shotgun (WGS) entry which is preliminary data.</text>
</comment>
<proteinExistence type="predicted"/>
<evidence type="ECO:0000313" key="1">
    <source>
        <dbReference type="EMBL" id="RUS32032.1"/>
    </source>
</evidence>
<keyword evidence="2" id="KW-1185">Reference proteome</keyword>
<organism evidence="1 2">
    <name type="scientific">Jimgerdemannia flammicorona</name>
    <dbReference type="NCBI Taxonomy" id="994334"/>
    <lineage>
        <taxon>Eukaryota</taxon>
        <taxon>Fungi</taxon>
        <taxon>Fungi incertae sedis</taxon>
        <taxon>Mucoromycota</taxon>
        <taxon>Mucoromycotina</taxon>
        <taxon>Endogonomycetes</taxon>
        <taxon>Endogonales</taxon>
        <taxon>Endogonaceae</taxon>
        <taxon>Jimgerdemannia</taxon>
    </lineage>
</organism>
<evidence type="ECO:0008006" key="3">
    <source>
        <dbReference type="Google" id="ProtNLM"/>
    </source>
</evidence>
<evidence type="ECO:0000313" key="2">
    <source>
        <dbReference type="Proteomes" id="UP000274822"/>
    </source>
</evidence>
<dbReference type="AlphaFoldDB" id="A0A433QQH1"/>
<gene>
    <name evidence="1" type="ORF">BC938DRAFT_476445</name>
</gene>
<dbReference type="Gene3D" id="3.40.50.300">
    <property type="entry name" value="P-loop containing nucleotide triphosphate hydrolases"/>
    <property type="match status" value="1"/>
</dbReference>
<reference evidence="1 2" key="1">
    <citation type="journal article" date="2018" name="New Phytol.">
        <title>Phylogenomics of Endogonaceae and evolution of mycorrhizas within Mucoromycota.</title>
        <authorList>
            <person name="Chang Y."/>
            <person name="Desiro A."/>
            <person name="Na H."/>
            <person name="Sandor L."/>
            <person name="Lipzen A."/>
            <person name="Clum A."/>
            <person name="Barry K."/>
            <person name="Grigoriev I.V."/>
            <person name="Martin F.M."/>
            <person name="Stajich J.E."/>
            <person name="Smith M.E."/>
            <person name="Bonito G."/>
            <person name="Spatafora J.W."/>
        </authorList>
    </citation>
    <scope>NUCLEOTIDE SEQUENCE [LARGE SCALE GENOMIC DNA]</scope>
    <source>
        <strain evidence="1 2">AD002</strain>
    </source>
</reference>
<dbReference type="SUPFAM" id="SSF52540">
    <property type="entry name" value="P-loop containing nucleoside triphosphate hydrolases"/>
    <property type="match status" value="1"/>
</dbReference>
<dbReference type="CDD" id="cd00882">
    <property type="entry name" value="Ras_like_GTPase"/>
    <property type="match status" value="1"/>
</dbReference>
<sequence length="621" mass="68039">MPPSSNISEHAVKCVLAIGDTGNGKSFTATVFGATAEVGHGPSSMTNKVKVHRCVDNRFVYIDTPGFNDSNPDKADQDTARSILITMRDAQPRIEWVHTILWFVDTTDRAKATFQRQAGLIRDLASYHNGNVWDNVIVVIKGLEIDDQCVNAIKTACYPGAQRGTNHDILINLGVFKVWLYDRLPERSVYRRLNPDERANCGIYTNEELLPKYIELMQGHEQHPIKILFQDATCQKCGEVTDPRIASSRCHVKRIMAHQPGFTQVHPKGTMKAHARNSYIVPYHPNPNKESYHPSTELVHRMPHLRKEHDSSAIIVKRHMSNRLVHSRGFIGKHSDTCQKLRRHKDMGMTHTGRQVEDARDLGAGLNLLGFVAVADLVAAEGVYICAAIAWVLDARSITHVVLVRAPGLMVAVISPKIPKDASTIAARVRVQGAMRCTAAATGRSLVETLTPVAGGPPIRLGVLVRAVKTSEGTAARRDTPAAEISKCVGKNSAAAVPMPMATPKAGLMGVELSTNVAKRTRAKKGASRGTCVDAMSRITAIPPWPPCLTRATGASRYAKPAVPNGRTKKTLDARQQNATTLGHMCRCRTFGYGSVGVYLNCITFAIDEETTCYCGHHNRH</sequence>